<dbReference type="SUPFAM" id="SSF140500">
    <property type="entry name" value="BAS1536-like"/>
    <property type="match status" value="1"/>
</dbReference>
<dbReference type="InterPro" id="IPR036638">
    <property type="entry name" value="HLH_DNA-bd_sf"/>
</dbReference>
<dbReference type="Gene3D" id="4.10.280.10">
    <property type="entry name" value="Helix-loop-helix DNA-binding domain"/>
    <property type="match status" value="1"/>
</dbReference>
<dbReference type="Proteomes" id="UP001623660">
    <property type="component" value="Unassembled WGS sequence"/>
</dbReference>
<reference evidence="1 2" key="1">
    <citation type="submission" date="2024-11" db="EMBL/GenBank/DDBJ databases">
        <authorList>
            <person name="Heng Y.C."/>
            <person name="Lim A.C.H."/>
            <person name="Lee J.K.Y."/>
            <person name="Kittelmann S."/>
        </authorList>
    </citation>
    <scope>NUCLEOTIDE SEQUENCE [LARGE SCALE GENOMIC DNA]</scope>
    <source>
        <strain evidence="1 2">WILCCON 0269</strain>
    </source>
</reference>
<dbReference type="EMBL" id="JBJHZX010000047">
    <property type="protein sequence ID" value="MFL0198119.1"/>
    <property type="molecule type" value="Genomic_DNA"/>
</dbReference>
<name>A0ABW8SQB6_9CLOT</name>
<organism evidence="1 2">
    <name type="scientific">Candidatus Clostridium eludens</name>
    <dbReference type="NCBI Taxonomy" id="3381663"/>
    <lineage>
        <taxon>Bacteria</taxon>
        <taxon>Bacillati</taxon>
        <taxon>Bacillota</taxon>
        <taxon>Clostridia</taxon>
        <taxon>Eubacteriales</taxon>
        <taxon>Clostridiaceae</taxon>
        <taxon>Clostridium</taxon>
    </lineage>
</organism>
<gene>
    <name evidence="1" type="ORF">ACJDU8_21505</name>
</gene>
<dbReference type="RefSeq" id="WP_406794228.1">
    <property type="nucleotide sequence ID" value="NZ_JBJHZX010000047.1"/>
</dbReference>
<evidence type="ECO:0008006" key="3">
    <source>
        <dbReference type="Google" id="ProtNLM"/>
    </source>
</evidence>
<protein>
    <recommendedName>
        <fullName evidence="3">Spo0E family sporulation regulatory protein-aspartic acid phosphatase</fullName>
    </recommendedName>
</protein>
<accession>A0ABW8SQB6</accession>
<keyword evidence="2" id="KW-1185">Reference proteome</keyword>
<evidence type="ECO:0000313" key="1">
    <source>
        <dbReference type="EMBL" id="MFL0198119.1"/>
    </source>
</evidence>
<comment type="caution">
    <text evidence="1">The sequence shown here is derived from an EMBL/GenBank/DDBJ whole genome shotgun (WGS) entry which is preliminary data.</text>
</comment>
<evidence type="ECO:0000313" key="2">
    <source>
        <dbReference type="Proteomes" id="UP001623660"/>
    </source>
</evidence>
<sequence length="58" mass="7050">MDKDIKMKRQIEEVRETLNNKLLQDILNKETINMDTLNLSWKLDKLIADYMRKEILDK</sequence>
<proteinExistence type="predicted"/>
<dbReference type="InterPro" id="IPR037208">
    <property type="entry name" value="Spo0E-like_sf"/>
</dbReference>